<dbReference type="Gene3D" id="3.40.50.1820">
    <property type="entry name" value="alpha/beta hydrolase"/>
    <property type="match status" value="1"/>
</dbReference>
<proteinExistence type="predicted"/>
<evidence type="ECO:0000256" key="1">
    <source>
        <dbReference type="ARBA" id="ARBA00022801"/>
    </source>
</evidence>
<dbReference type="InterPro" id="IPR029058">
    <property type="entry name" value="AB_hydrolase_fold"/>
</dbReference>
<protein>
    <submittedName>
        <fullName evidence="3">Alpha/beta hydrolase family protein</fullName>
    </submittedName>
</protein>
<evidence type="ECO:0000259" key="2">
    <source>
        <dbReference type="Pfam" id="PF00561"/>
    </source>
</evidence>
<dbReference type="SUPFAM" id="SSF53474">
    <property type="entry name" value="alpha/beta-Hydrolases"/>
    <property type="match status" value="1"/>
</dbReference>
<sequence>MNTRIQTFDDVRNDLPNPVVTSIGDGIELETLHIPGEGPPLVFIHGGLGSMWNHYLQLDHFAGNRELIAYSLVGYGQSSSQTVRSVSTHATHLRRLLTELDVENVVLNGWSYGAAVALEYAKRWSVEGLVLCSGADHALTPWWEPPMIRFAIATGLYKLFRGETVPKWFARSEIFHRSTPDPVVEQFLETLELPLQRSAWDVLESFWGYEKNDERHRITAPTLVVHGSDDSLVPIEAARRTAGRIPDAVFCEVQQAAHAVMVERPQTYNTLVETVFDCVEEDESLEPLVAGRVA</sequence>
<evidence type="ECO:0000313" key="4">
    <source>
        <dbReference type="Proteomes" id="UP000183894"/>
    </source>
</evidence>
<evidence type="ECO:0000313" key="3">
    <source>
        <dbReference type="EMBL" id="SEL77772.1"/>
    </source>
</evidence>
<dbReference type="Proteomes" id="UP000183894">
    <property type="component" value="Unassembled WGS sequence"/>
</dbReference>
<dbReference type="EMBL" id="FOAD01000008">
    <property type="protein sequence ID" value="SEL77772.1"/>
    <property type="molecule type" value="Genomic_DNA"/>
</dbReference>
<feature type="domain" description="AB hydrolase-1" evidence="2">
    <location>
        <begin position="39"/>
        <end position="265"/>
    </location>
</feature>
<dbReference type="RefSeq" id="WP_074795624.1">
    <property type="nucleotide sequence ID" value="NZ_FOAD01000008.1"/>
</dbReference>
<dbReference type="InterPro" id="IPR000073">
    <property type="entry name" value="AB_hydrolase_1"/>
</dbReference>
<gene>
    <name evidence="3" type="ORF">SAMN04488691_1082</name>
</gene>
<keyword evidence="1 3" id="KW-0378">Hydrolase</keyword>
<dbReference type="GO" id="GO:0016787">
    <property type="term" value="F:hydrolase activity"/>
    <property type="evidence" value="ECO:0007669"/>
    <property type="project" value="UniProtKB-KW"/>
</dbReference>
<reference evidence="3 4" key="1">
    <citation type="submission" date="2016-10" db="EMBL/GenBank/DDBJ databases">
        <authorList>
            <person name="de Groot N.N."/>
        </authorList>
    </citation>
    <scope>NUCLEOTIDE SEQUENCE [LARGE SCALE GENOMIC DNA]</scope>
    <source>
        <strain evidence="3 4">CDM_5</strain>
    </source>
</reference>
<dbReference type="InterPro" id="IPR050266">
    <property type="entry name" value="AB_hydrolase_sf"/>
</dbReference>
<accession>A0A1H7SYQ7</accession>
<organism evidence="3 4">
    <name type="scientific">Haloferax larsenii</name>
    <dbReference type="NCBI Taxonomy" id="302484"/>
    <lineage>
        <taxon>Archaea</taxon>
        <taxon>Methanobacteriati</taxon>
        <taxon>Methanobacteriota</taxon>
        <taxon>Stenosarchaea group</taxon>
        <taxon>Halobacteria</taxon>
        <taxon>Halobacteriales</taxon>
        <taxon>Haloferacaceae</taxon>
        <taxon>Haloferax</taxon>
    </lineage>
</organism>
<dbReference type="GO" id="GO:0016020">
    <property type="term" value="C:membrane"/>
    <property type="evidence" value="ECO:0007669"/>
    <property type="project" value="TreeGrafter"/>
</dbReference>
<dbReference type="OrthoDB" id="299757at2157"/>
<dbReference type="PRINTS" id="PR00111">
    <property type="entry name" value="ABHYDROLASE"/>
</dbReference>
<name>A0A1H7SYQ7_HALLR</name>
<dbReference type="PANTHER" id="PTHR43798">
    <property type="entry name" value="MONOACYLGLYCEROL LIPASE"/>
    <property type="match status" value="1"/>
</dbReference>
<dbReference type="Pfam" id="PF00561">
    <property type="entry name" value="Abhydrolase_1"/>
    <property type="match status" value="1"/>
</dbReference>
<dbReference type="PANTHER" id="PTHR43798:SF31">
    <property type="entry name" value="AB HYDROLASE SUPERFAMILY PROTEIN YCLE"/>
    <property type="match status" value="1"/>
</dbReference>
<dbReference type="AlphaFoldDB" id="A0A1H7SYQ7"/>